<feature type="region of interest" description="Disordered" evidence="1">
    <location>
        <begin position="34"/>
        <end position="89"/>
    </location>
</feature>
<dbReference type="RefSeq" id="WP_007564092.1">
    <property type="nucleotide sequence ID" value="NZ_JARVWR010000020.1"/>
</dbReference>
<dbReference type="Proteomes" id="UP001223420">
    <property type="component" value="Unassembled WGS sequence"/>
</dbReference>
<proteinExistence type="predicted"/>
<evidence type="ECO:0000256" key="2">
    <source>
        <dbReference type="SAM" id="SignalP"/>
    </source>
</evidence>
<keyword evidence="2" id="KW-0732">Signal</keyword>
<evidence type="ECO:0000313" key="3">
    <source>
        <dbReference type="EMBL" id="MDQ0546882.1"/>
    </source>
</evidence>
<sequence>MRILTTISGVLLASTLTGAALAQAPAAINRAGSTDPVVTRLPDTTGGDRDVVISRGPTGASTIQTDSAAAGNAEQLTRRIPQGGGGSGR</sequence>
<accession>A0AAJ1WYU8</accession>
<gene>
    <name evidence="3" type="ORF">QO001_005834</name>
</gene>
<comment type="caution">
    <text evidence="3">The sequence shown here is derived from an EMBL/GenBank/DDBJ whole genome shotgun (WGS) entry which is preliminary data.</text>
</comment>
<feature type="signal peptide" evidence="2">
    <location>
        <begin position="1"/>
        <end position="22"/>
    </location>
</feature>
<dbReference type="AlphaFoldDB" id="A0AAJ1WYU8"/>
<reference evidence="3" key="1">
    <citation type="submission" date="2023-07" db="EMBL/GenBank/DDBJ databases">
        <title>Genomic Encyclopedia of Type Strains, Phase IV (KMG-IV): sequencing the most valuable type-strain genomes for metagenomic binning, comparative biology and taxonomic classification.</title>
        <authorList>
            <person name="Goeker M."/>
        </authorList>
    </citation>
    <scope>NUCLEOTIDE SEQUENCE</scope>
    <source>
        <strain evidence="3">DSM 19569</strain>
    </source>
</reference>
<evidence type="ECO:0000313" key="4">
    <source>
        <dbReference type="Proteomes" id="UP001223420"/>
    </source>
</evidence>
<name>A0AAJ1WYU8_9HYPH</name>
<feature type="chain" id="PRO_5042579320" evidence="2">
    <location>
        <begin position="23"/>
        <end position="89"/>
    </location>
</feature>
<evidence type="ECO:0000256" key="1">
    <source>
        <dbReference type="SAM" id="MobiDB-lite"/>
    </source>
</evidence>
<organism evidence="3 4">
    <name type="scientific">Methylobacterium brachiatum</name>
    <dbReference type="NCBI Taxonomy" id="269660"/>
    <lineage>
        <taxon>Bacteria</taxon>
        <taxon>Pseudomonadati</taxon>
        <taxon>Pseudomonadota</taxon>
        <taxon>Alphaproteobacteria</taxon>
        <taxon>Hyphomicrobiales</taxon>
        <taxon>Methylobacteriaceae</taxon>
        <taxon>Methylobacterium</taxon>
    </lineage>
</organism>
<protein>
    <submittedName>
        <fullName evidence="3">Uncharacterized protein</fullName>
    </submittedName>
</protein>
<dbReference type="EMBL" id="JAUSWL010000018">
    <property type="protein sequence ID" value="MDQ0546882.1"/>
    <property type="molecule type" value="Genomic_DNA"/>
</dbReference>